<feature type="compositionally biased region" description="Pro residues" evidence="2">
    <location>
        <begin position="142"/>
        <end position="152"/>
    </location>
</feature>
<name>A0A7X0FPT6_9MICO</name>
<dbReference type="RefSeq" id="WP_184750187.1">
    <property type="nucleotide sequence ID" value="NZ_BAAAJR010000010.1"/>
</dbReference>
<evidence type="ECO:0000313" key="6">
    <source>
        <dbReference type="Proteomes" id="UP000537775"/>
    </source>
</evidence>
<dbReference type="InterPro" id="IPR008984">
    <property type="entry name" value="SMAD_FHA_dom_sf"/>
</dbReference>
<evidence type="ECO:0000256" key="2">
    <source>
        <dbReference type="SAM" id="MobiDB-lite"/>
    </source>
</evidence>
<feature type="compositionally biased region" description="Low complexity" evidence="2">
    <location>
        <begin position="130"/>
        <end position="141"/>
    </location>
</feature>
<keyword evidence="6" id="KW-1185">Reference proteome</keyword>
<dbReference type="Proteomes" id="UP000537775">
    <property type="component" value="Unassembled WGS sequence"/>
</dbReference>
<dbReference type="CDD" id="cd00060">
    <property type="entry name" value="FHA"/>
    <property type="match status" value="1"/>
</dbReference>
<dbReference type="PROSITE" id="PS50006">
    <property type="entry name" value="FHA_DOMAIN"/>
    <property type="match status" value="1"/>
</dbReference>
<keyword evidence="3" id="KW-0472">Membrane</keyword>
<feature type="region of interest" description="Disordered" evidence="2">
    <location>
        <begin position="190"/>
        <end position="229"/>
    </location>
</feature>
<gene>
    <name evidence="5" type="ORF">HD594_001313</name>
</gene>
<dbReference type="InterPro" id="IPR043739">
    <property type="entry name" value="DUF5684"/>
</dbReference>
<feature type="transmembrane region" description="Helical" evidence="3">
    <location>
        <begin position="73"/>
        <end position="90"/>
    </location>
</feature>
<feature type="transmembrane region" description="Helical" evidence="3">
    <location>
        <begin position="102"/>
        <end position="123"/>
    </location>
</feature>
<feature type="compositionally biased region" description="Low complexity" evidence="2">
    <location>
        <begin position="298"/>
        <end position="312"/>
    </location>
</feature>
<reference evidence="5 6" key="1">
    <citation type="submission" date="2020-08" db="EMBL/GenBank/DDBJ databases">
        <title>Sequencing the genomes of 1000 actinobacteria strains.</title>
        <authorList>
            <person name="Klenk H.-P."/>
        </authorList>
    </citation>
    <scope>NUCLEOTIDE SEQUENCE [LARGE SCALE GENOMIC DNA]</scope>
    <source>
        <strain evidence="5 6">DSM 12511</strain>
    </source>
</reference>
<evidence type="ECO:0000256" key="1">
    <source>
        <dbReference type="ARBA" id="ARBA00022553"/>
    </source>
</evidence>
<dbReference type="Pfam" id="PF00498">
    <property type="entry name" value="FHA"/>
    <property type="match status" value="1"/>
</dbReference>
<evidence type="ECO:0000313" key="5">
    <source>
        <dbReference type="EMBL" id="MBB6391000.1"/>
    </source>
</evidence>
<dbReference type="AlphaFoldDB" id="A0A7X0FPT6"/>
<dbReference type="EMBL" id="JACHML010000001">
    <property type="protein sequence ID" value="MBB6391000.1"/>
    <property type="molecule type" value="Genomic_DNA"/>
</dbReference>
<dbReference type="Gene3D" id="2.60.200.20">
    <property type="match status" value="1"/>
</dbReference>
<proteinExistence type="predicted"/>
<feature type="domain" description="FHA" evidence="4">
    <location>
        <begin position="389"/>
        <end position="446"/>
    </location>
</feature>
<feature type="compositionally biased region" description="Low complexity" evidence="2">
    <location>
        <begin position="190"/>
        <end position="206"/>
    </location>
</feature>
<accession>A0A7X0FPT6</accession>
<evidence type="ECO:0000256" key="3">
    <source>
        <dbReference type="SAM" id="Phobius"/>
    </source>
</evidence>
<dbReference type="SMART" id="SM00240">
    <property type="entry name" value="FHA"/>
    <property type="match status" value="1"/>
</dbReference>
<feature type="region of interest" description="Disordered" evidence="2">
    <location>
        <begin position="292"/>
        <end position="312"/>
    </location>
</feature>
<keyword evidence="3" id="KW-1133">Transmembrane helix</keyword>
<protein>
    <recommendedName>
        <fullName evidence="4">FHA domain-containing protein</fullName>
    </recommendedName>
</protein>
<dbReference type="InterPro" id="IPR000253">
    <property type="entry name" value="FHA_dom"/>
</dbReference>
<sequence>MTTQDPTSVIAGLTISLLLAAALYVWAAIALAAVFGKSGRESWKAWVPFLNVFVLLELGGLSGWLVLVALFPGVGSLALWVITVIACHRVGRSFGLGPGMTVLAAVLLPAWASVVGFGSARWLGAAAGPVRGPARARSTAVPPAPEARPAPRPVSEAPSAPAAPVASAAPGVAPPAPAAAASAVAAPVAPTMDPDAAGEPETAAAGPVRTSPEPVAATPASARRPQPWTGLDTDVDTAGEITAGVSGAPAPIAAVPGRAEEPAPIAAVPGRSQAPAPAPVLAAAVTHVPSMPARETAEPWAPASAAPATAPSRVVPETFPEASAEVSAIAGAPVADVPRAARSSVSAQHVRPEIPDDDFDDTEIAQRRRARWSLALPSGERVELTADVVIVGRRPTPSSAFPGAQLVRVADGTVSKTHARLQRDGALWHIVDLGSTNGTVLIGSDGGETEIEPGSLHPVPARFLVGDAEVSLVTDEGGRGAD</sequence>
<feature type="region of interest" description="Disordered" evidence="2">
    <location>
        <begin position="130"/>
        <end position="174"/>
    </location>
</feature>
<evidence type="ECO:0000259" key="4">
    <source>
        <dbReference type="PROSITE" id="PS50006"/>
    </source>
</evidence>
<keyword evidence="1" id="KW-0597">Phosphoprotein</keyword>
<comment type="caution">
    <text evidence="5">The sequence shown here is derived from an EMBL/GenBank/DDBJ whole genome shotgun (WGS) entry which is preliminary data.</text>
</comment>
<feature type="compositionally biased region" description="Low complexity" evidence="2">
    <location>
        <begin position="153"/>
        <end position="171"/>
    </location>
</feature>
<dbReference type="SUPFAM" id="SSF49879">
    <property type="entry name" value="SMAD/FHA domain"/>
    <property type="match status" value="1"/>
</dbReference>
<keyword evidence="3" id="KW-0812">Transmembrane</keyword>
<organism evidence="5 6">
    <name type="scientific">Microbacterium thalassium</name>
    <dbReference type="NCBI Taxonomy" id="362649"/>
    <lineage>
        <taxon>Bacteria</taxon>
        <taxon>Bacillati</taxon>
        <taxon>Actinomycetota</taxon>
        <taxon>Actinomycetes</taxon>
        <taxon>Micrococcales</taxon>
        <taxon>Microbacteriaceae</taxon>
        <taxon>Microbacterium</taxon>
    </lineage>
</organism>
<dbReference type="Pfam" id="PF18936">
    <property type="entry name" value="DUF5684"/>
    <property type="match status" value="1"/>
</dbReference>
<feature type="transmembrane region" description="Helical" evidence="3">
    <location>
        <begin position="12"/>
        <end position="35"/>
    </location>
</feature>